<feature type="region of interest" description="Disordered" evidence="1">
    <location>
        <begin position="1"/>
        <end position="81"/>
    </location>
</feature>
<dbReference type="Proteomes" id="UP000220605">
    <property type="component" value="Chromosome 12"/>
</dbReference>
<gene>
    <name evidence="3" type="ORF">PVP01_1249300</name>
    <name evidence="2" type="ORF">PVT01_120053500</name>
</gene>
<dbReference type="OrthoDB" id="383952at2759"/>
<sequence>MNDQEEEKKGGGEKAAKKSISIRFDGDEMDIPVEKTRGEKQDGRARDDFHASRDKNGHANTNGSTQVDQGLSKKNDTTEAKEKLLIFKNYIQREAEKSSEERKEQPSKGGSSPLKEQQPSKEPNGSKKDHQPSKEPHGADEDEFEIPIHRKKRNQRTDFLSESFFKNKDYEEEEEEREENKRLHILDIFNYHDFPVNLFGRKKTKTKNKEKKFVIEFVDTYNDDFVKKNINNNLIFESIGVCKGISFLHINKNINVNCLGSKDNNAFYFYKMIPFDKIYSKDAISKMLSSKMLSSKMLSSKSAPPKNEDTRQQSIRKGHQVRSHLERAHQNEESNPLWKNYNMIKNYLFNKKKEKKTLYNDLYLSPYEKNLKSSICIGTHIYSKERAVKKCFGLLIEQNVYSGDQPQDENSSVNKNLENLYFDFPFYRNQISFKPIYYPYKNIPIVSHSFQSYFKNIQWEKMNKLRDAQFYYDVKNSFFNFSRDVYLTTKGAIRHFDSPKDFIFQTANRMKDINFQMKKICERSFYIVHDSVMKLSKVSKSS</sequence>
<dbReference type="VEuPathDB" id="PlasmoDB:PVX_117585"/>
<feature type="region of interest" description="Disordered" evidence="1">
    <location>
        <begin position="296"/>
        <end position="332"/>
    </location>
</feature>
<evidence type="ECO:0000313" key="5">
    <source>
        <dbReference type="Proteomes" id="UP000220605"/>
    </source>
</evidence>
<evidence type="ECO:0000313" key="4">
    <source>
        <dbReference type="Proteomes" id="UP000196402"/>
    </source>
</evidence>
<evidence type="ECO:0000313" key="3">
    <source>
        <dbReference type="EMBL" id="VUZ97772.1"/>
    </source>
</evidence>
<organism evidence="2 4">
    <name type="scientific">Plasmodium vivax</name>
    <name type="common">malaria parasite P. vivax</name>
    <dbReference type="NCBI Taxonomy" id="5855"/>
    <lineage>
        <taxon>Eukaryota</taxon>
        <taxon>Sar</taxon>
        <taxon>Alveolata</taxon>
        <taxon>Apicomplexa</taxon>
        <taxon>Aconoidasida</taxon>
        <taxon>Haemosporida</taxon>
        <taxon>Plasmodiidae</taxon>
        <taxon>Plasmodium</taxon>
        <taxon>Plasmodium (Plasmodium)</taxon>
    </lineage>
</organism>
<protein>
    <submittedName>
        <fullName evidence="2">Uncharacterized protein</fullName>
    </submittedName>
</protein>
<feature type="compositionally biased region" description="Basic and acidic residues" evidence="1">
    <location>
        <begin position="93"/>
        <end position="106"/>
    </location>
</feature>
<evidence type="ECO:0000313" key="2">
    <source>
        <dbReference type="EMBL" id="SCO68873.1"/>
    </source>
</evidence>
<feature type="compositionally biased region" description="Basic and acidic residues" evidence="1">
    <location>
        <begin position="124"/>
        <end position="139"/>
    </location>
</feature>
<feature type="compositionally biased region" description="Basic and acidic residues" evidence="1">
    <location>
        <begin position="71"/>
        <end position="81"/>
    </location>
</feature>
<feature type="region of interest" description="Disordered" evidence="1">
    <location>
        <begin position="93"/>
        <end position="152"/>
    </location>
</feature>
<accession>A0A1G4H1Y9</accession>
<dbReference type="VEuPathDB" id="PlasmoDB:PVP01_1249300"/>
<evidence type="ECO:0000256" key="1">
    <source>
        <dbReference type="SAM" id="MobiDB-lite"/>
    </source>
</evidence>
<dbReference type="VEuPathDB" id="PlasmoDB:PVW1_120064100"/>
<dbReference type="EMBL" id="LT615250">
    <property type="protein sequence ID" value="SCO68873.1"/>
    <property type="molecule type" value="Genomic_DNA"/>
</dbReference>
<dbReference type="VEuPathDB" id="PlasmoDB:PVPAM_120054500"/>
<proteinExistence type="predicted"/>
<reference evidence="4 5" key="1">
    <citation type="submission" date="2016-07" db="EMBL/GenBank/DDBJ databases">
        <authorList>
            <consortium name="Pathogen Informatics"/>
        </authorList>
    </citation>
    <scope>NUCLEOTIDE SEQUENCE [LARGE SCALE GENOMIC DNA]</scope>
</reference>
<feature type="compositionally biased region" description="Polar residues" evidence="1">
    <location>
        <begin position="108"/>
        <end position="123"/>
    </location>
</feature>
<dbReference type="eggNOG" id="ENOG502QXBQ">
    <property type="taxonomic scope" value="Eukaryota"/>
</dbReference>
<feature type="compositionally biased region" description="Basic and acidic residues" evidence="1">
    <location>
        <begin position="1"/>
        <end position="16"/>
    </location>
</feature>
<dbReference type="Proteomes" id="UP000196402">
    <property type="component" value="Chromosome 12"/>
</dbReference>
<feature type="compositionally biased region" description="Polar residues" evidence="1">
    <location>
        <begin position="58"/>
        <end position="69"/>
    </location>
</feature>
<dbReference type="AlphaFoldDB" id="A0A1G4H1Y9"/>
<feature type="compositionally biased region" description="Basic and acidic residues" evidence="1">
    <location>
        <begin position="323"/>
        <end position="332"/>
    </location>
</feature>
<name>A0A1G4H1Y9_PLAVI</name>
<dbReference type="EMBL" id="LT635623">
    <property type="protein sequence ID" value="VUZ97772.1"/>
    <property type="molecule type" value="Genomic_DNA"/>
</dbReference>
<feature type="compositionally biased region" description="Basic and acidic residues" evidence="1">
    <location>
        <begin position="32"/>
        <end position="57"/>
    </location>
</feature>